<reference evidence="3" key="1">
    <citation type="journal article" date="2017" name="Genome Biol.">
        <title>Comparative genomics reveals high biological diversity and specific adaptations in the industrially and medically important fungal genus Aspergillus.</title>
        <authorList>
            <person name="de Vries R.P."/>
            <person name="Riley R."/>
            <person name="Wiebenga A."/>
            <person name="Aguilar-Osorio G."/>
            <person name="Amillis S."/>
            <person name="Uchima C.A."/>
            <person name="Anderluh G."/>
            <person name="Asadollahi M."/>
            <person name="Askin M."/>
            <person name="Barry K."/>
            <person name="Battaglia E."/>
            <person name="Bayram O."/>
            <person name="Benocci T."/>
            <person name="Braus-Stromeyer S.A."/>
            <person name="Caldana C."/>
            <person name="Canovas D."/>
            <person name="Cerqueira G.C."/>
            <person name="Chen F."/>
            <person name="Chen W."/>
            <person name="Choi C."/>
            <person name="Clum A."/>
            <person name="Dos Santos R.A."/>
            <person name="Damasio A.R."/>
            <person name="Diallinas G."/>
            <person name="Emri T."/>
            <person name="Fekete E."/>
            <person name="Flipphi M."/>
            <person name="Freyberg S."/>
            <person name="Gallo A."/>
            <person name="Gournas C."/>
            <person name="Habgood R."/>
            <person name="Hainaut M."/>
            <person name="Harispe M.L."/>
            <person name="Henrissat B."/>
            <person name="Hilden K.S."/>
            <person name="Hope R."/>
            <person name="Hossain A."/>
            <person name="Karabika E."/>
            <person name="Karaffa L."/>
            <person name="Karanyi Z."/>
            <person name="Krasevec N."/>
            <person name="Kuo A."/>
            <person name="Kusch H."/>
            <person name="LaButti K."/>
            <person name="Lagendijk E.L."/>
            <person name="Lapidus A."/>
            <person name="Levasseur A."/>
            <person name="Lindquist E."/>
            <person name="Lipzen A."/>
            <person name="Logrieco A.F."/>
            <person name="MacCabe A."/>
            <person name="Maekelae M.R."/>
            <person name="Malavazi I."/>
            <person name="Melin P."/>
            <person name="Meyer V."/>
            <person name="Mielnichuk N."/>
            <person name="Miskei M."/>
            <person name="Molnar A.P."/>
            <person name="Mule G."/>
            <person name="Ngan C.Y."/>
            <person name="Orejas M."/>
            <person name="Orosz E."/>
            <person name="Ouedraogo J.P."/>
            <person name="Overkamp K.M."/>
            <person name="Park H.-S."/>
            <person name="Perrone G."/>
            <person name="Piumi F."/>
            <person name="Punt P.J."/>
            <person name="Ram A.F."/>
            <person name="Ramon A."/>
            <person name="Rauscher S."/>
            <person name="Record E."/>
            <person name="Riano-Pachon D.M."/>
            <person name="Robert V."/>
            <person name="Roehrig J."/>
            <person name="Ruller R."/>
            <person name="Salamov A."/>
            <person name="Salih N.S."/>
            <person name="Samson R.A."/>
            <person name="Sandor E."/>
            <person name="Sanguinetti M."/>
            <person name="Schuetze T."/>
            <person name="Sepcic K."/>
            <person name="Shelest E."/>
            <person name="Sherlock G."/>
            <person name="Sophianopoulou V."/>
            <person name="Squina F.M."/>
            <person name="Sun H."/>
            <person name="Susca A."/>
            <person name="Todd R.B."/>
            <person name="Tsang A."/>
            <person name="Unkles S.E."/>
            <person name="van de Wiele N."/>
            <person name="van Rossen-Uffink D."/>
            <person name="Oliveira J.V."/>
            <person name="Vesth T.C."/>
            <person name="Visser J."/>
            <person name="Yu J.-H."/>
            <person name="Zhou M."/>
            <person name="Andersen M.R."/>
            <person name="Archer D.B."/>
            <person name="Baker S.E."/>
            <person name="Benoit I."/>
            <person name="Brakhage A.A."/>
            <person name="Braus G.H."/>
            <person name="Fischer R."/>
            <person name="Frisvad J.C."/>
            <person name="Goldman G.H."/>
            <person name="Houbraken J."/>
            <person name="Oakley B."/>
            <person name="Pocsi I."/>
            <person name="Scazzocchio C."/>
            <person name="Seiboth B."/>
            <person name="vanKuyk P.A."/>
            <person name="Wortman J."/>
            <person name="Dyer P.S."/>
            <person name="Grigoriev I.V."/>
        </authorList>
    </citation>
    <scope>NUCLEOTIDE SEQUENCE [LARGE SCALE GENOMIC DNA]</scope>
    <source>
        <strain evidence="3">CBS 593.65</strain>
    </source>
</reference>
<dbReference type="EMBL" id="KV878606">
    <property type="protein sequence ID" value="OJJ52036.1"/>
    <property type="molecule type" value="Genomic_DNA"/>
</dbReference>
<name>A0A1L9SY09_9EURO</name>
<dbReference type="AlphaFoldDB" id="A0A1L9SY09"/>
<evidence type="ECO:0000313" key="2">
    <source>
        <dbReference type="EMBL" id="OJJ52036.1"/>
    </source>
</evidence>
<organism evidence="2 3">
    <name type="scientific">Aspergillus sydowii CBS 593.65</name>
    <dbReference type="NCBI Taxonomy" id="1036612"/>
    <lineage>
        <taxon>Eukaryota</taxon>
        <taxon>Fungi</taxon>
        <taxon>Dikarya</taxon>
        <taxon>Ascomycota</taxon>
        <taxon>Pezizomycotina</taxon>
        <taxon>Eurotiomycetes</taxon>
        <taxon>Eurotiomycetidae</taxon>
        <taxon>Eurotiales</taxon>
        <taxon>Aspergillaceae</taxon>
        <taxon>Aspergillus</taxon>
        <taxon>Aspergillus subgen. Nidulantes</taxon>
    </lineage>
</organism>
<accession>A0A1L9SY09</accession>
<protein>
    <recommendedName>
        <fullName evidence="1">F-box domain-containing protein</fullName>
    </recommendedName>
</protein>
<dbReference type="OrthoDB" id="4396256at2759"/>
<dbReference type="Proteomes" id="UP000184356">
    <property type="component" value="Unassembled WGS sequence"/>
</dbReference>
<dbReference type="InterPro" id="IPR036047">
    <property type="entry name" value="F-box-like_dom_sf"/>
</dbReference>
<gene>
    <name evidence="2" type="ORF">ASPSYDRAFT_95959</name>
</gene>
<dbReference type="InterPro" id="IPR001810">
    <property type="entry name" value="F-box_dom"/>
</dbReference>
<sequence>MSAGGEMNGRIPGLQGLPTEILHLILASLPSWETKDLSLVNRRLREVCLPFLFHQVGFSFSEVGLDELQQLTNSPVRRHVKSLTYTVAELIKPDVLSFEIFKSEMLTPESYVEEAKDLYDCGYPADECPPYMVIYETLRTICENQQGIMEEHRDINVLSSVLAALPRLTEIELNFCQSIDEPQWVDSYLSLGMTAKEMSNTHHLQTLTKALQKRSELRDSLVTIELSSMGLPYYSPWETPRFPGLSAALECLLEQCTALRITGSSAPLELLSHTIVKLRQLILGHVAIPFTTLREFLKTNRQTIVSLGFYETRLLKGDALSETHRLSPKLLPAVLHDFRFDIQKSTDYWTVPYWETGWIVRLGPRWVRPAGTRVTTNLP</sequence>
<dbReference type="SUPFAM" id="SSF81383">
    <property type="entry name" value="F-box domain"/>
    <property type="match status" value="1"/>
</dbReference>
<evidence type="ECO:0000313" key="3">
    <source>
        <dbReference type="Proteomes" id="UP000184356"/>
    </source>
</evidence>
<dbReference type="GeneID" id="63769268"/>
<dbReference type="VEuPathDB" id="FungiDB:ASPSYDRAFT_95959"/>
<feature type="domain" description="F-box" evidence="1">
    <location>
        <begin position="11"/>
        <end position="47"/>
    </location>
</feature>
<dbReference type="PROSITE" id="PS50181">
    <property type="entry name" value="FBOX"/>
    <property type="match status" value="1"/>
</dbReference>
<proteinExistence type="predicted"/>
<dbReference type="RefSeq" id="XP_040695842.1">
    <property type="nucleotide sequence ID" value="XM_040853195.1"/>
</dbReference>
<dbReference type="STRING" id="1036612.A0A1L9SY09"/>
<keyword evidence="3" id="KW-1185">Reference proteome</keyword>
<evidence type="ECO:0000259" key="1">
    <source>
        <dbReference type="PROSITE" id="PS50181"/>
    </source>
</evidence>